<dbReference type="InterPro" id="IPR041682">
    <property type="entry name" value="AAA_14"/>
</dbReference>
<accession>A0ABY2NNL4</accession>
<dbReference type="InterPro" id="IPR027417">
    <property type="entry name" value="P-loop_NTPase"/>
</dbReference>
<keyword evidence="3" id="KW-0547">Nucleotide-binding</keyword>
<reference evidence="4" key="1">
    <citation type="journal article" date="2019" name="PLoS Negl. Trop. Dis.">
        <title>Revisiting the worldwide diversity of Leptospira species in the environment.</title>
        <authorList>
            <person name="Vincent A.T."/>
            <person name="Schiettekatte O."/>
            <person name="Bourhy P."/>
            <person name="Veyrier F.J."/>
            <person name="Picardeau M."/>
        </authorList>
    </citation>
    <scope>NUCLEOTIDE SEQUENCE [LARGE SCALE GENOMIC DNA]</scope>
    <source>
        <strain evidence="4">201601955</strain>
    </source>
</reference>
<evidence type="ECO:0000313" key="3">
    <source>
        <dbReference type="EMBL" id="TGM53791.1"/>
    </source>
</evidence>
<dbReference type="EMBL" id="RQHF01000026">
    <property type="protein sequence ID" value="TGM53791.1"/>
    <property type="molecule type" value="Genomic_DNA"/>
</dbReference>
<evidence type="ECO:0000259" key="1">
    <source>
        <dbReference type="Pfam" id="PF13173"/>
    </source>
</evidence>
<dbReference type="Proteomes" id="UP000298112">
    <property type="component" value="Unassembled WGS sequence"/>
</dbReference>
<dbReference type="Pfam" id="PF13173">
    <property type="entry name" value="AAA_14"/>
    <property type="match status" value="1"/>
</dbReference>
<proteinExistence type="predicted"/>
<dbReference type="GO" id="GO:0005524">
    <property type="term" value="F:ATP binding"/>
    <property type="evidence" value="ECO:0007669"/>
    <property type="project" value="UniProtKB-KW"/>
</dbReference>
<dbReference type="InterPro" id="IPR011335">
    <property type="entry name" value="Restrct_endonuc-II-like"/>
</dbReference>
<sequence>MKSVISLPFLVQLDKNLKNSNHLIQVVIGPRQVGKTTTLLKYLEESHSGRYHYVSADTVFHSTEKWIVEQWNFARANHKILVIDEIQKCENWSEVIKMLWDESKAQKNPVVCILLGSSSLHLQKGLSESLTGRFQLIPVYHWNYAESKKGYKLSFEEYLKFGGYPGSYFLKGSHEWKTYLNQSILTTVIEKDILQFHTVKSPALFRQAFEILISYPAQEISYTKILGQIQDKGNVELVKHYIALFEGAFLIKTLSKYSEKKVITKTSSPKILPMAPCLYYSTVLDEYTAEEKGRVFELVVGAQLQRLQGELYYWREGNDEVDFIYKYGRRLYAIEVKSGRKKSNKGLLKFKSKFPNAKLVFVTEKDYLEFEADPDGFLIRNGG</sequence>
<dbReference type="SUPFAM" id="SSF52540">
    <property type="entry name" value="P-loop containing nucleoside triphosphate hydrolases"/>
    <property type="match status" value="1"/>
</dbReference>
<evidence type="ECO:0000313" key="4">
    <source>
        <dbReference type="Proteomes" id="UP000298112"/>
    </source>
</evidence>
<keyword evidence="4" id="KW-1185">Reference proteome</keyword>
<dbReference type="PANTHER" id="PTHR33295:SF18">
    <property type="entry name" value="AAA+ ATPASE DOMAIN-CONTAINING PROTEIN"/>
    <property type="match status" value="1"/>
</dbReference>
<evidence type="ECO:0000259" key="2">
    <source>
        <dbReference type="Pfam" id="PF13635"/>
    </source>
</evidence>
<dbReference type="RefSeq" id="WP_002986768.1">
    <property type="nucleotide sequence ID" value="NZ_RQHF01000026.1"/>
</dbReference>
<feature type="domain" description="DUF4143" evidence="2">
    <location>
        <begin position="190"/>
        <end position="339"/>
    </location>
</feature>
<comment type="caution">
    <text evidence="3">The sequence shown here is derived from an EMBL/GenBank/DDBJ whole genome shotgun (WGS) entry which is preliminary data.</text>
</comment>
<feature type="domain" description="AAA" evidence="1">
    <location>
        <begin position="24"/>
        <end position="146"/>
    </location>
</feature>
<dbReference type="SUPFAM" id="SSF52980">
    <property type="entry name" value="Restriction endonuclease-like"/>
    <property type="match status" value="1"/>
</dbReference>
<keyword evidence="3" id="KW-0067">ATP-binding</keyword>
<protein>
    <submittedName>
        <fullName evidence="3">ATP-binding protein</fullName>
    </submittedName>
</protein>
<organism evidence="3 4">
    <name type="scientific">Leptospira vanthielii</name>
    <dbReference type="NCBI Taxonomy" id="293085"/>
    <lineage>
        <taxon>Bacteria</taxon>
        <taxon>Pseudomonadati</taxon>
        <taxon>Spirochaetota</taxon>
        <taxon>Spirochaetia</taxon>
        <taxon>Leptospirales</taxon>
        <taxon>Leptospiraceae</taxon>
        <taxon>Leptospira</taxon>
    </lineage>
</organism>
<dbReference type="InterPro" id="IPR025420">
    <property type="entry name" value="DUF4143"/>
</dbReference>
<dbReference type="PANTHER" id="PTHR33295">
    <property type="entry name" value="ATPASE"/>
    <property type="match status" value="1"/>
</dbReference>
<name>A0ABY2NNL4_9LEPT</name>
<dbReference type="Pfam" id="PF13635">
    <property type="entry name" value="DUF4143"/>
    <property type="match status" value="1"/>
</dbReference>
<gene>
    <name evidence="3" type="ORF">EHQ95_10285</name>
</gene>